<gene>
    <name evidence="2" type="ORF">PCOR1329_LOCUS33250</name>
</gene>
<dbReference type="SUPFAM" id="SSF143456">
    <property type="entry name" value="VC0467-like"/>
    <property type="match status" value="1"/>
</dbReference>
<evidence type="ECO:0000313" key="2">
    <source>
        <dbReference type="EMBL" id="CAK0836891.1"/>
    </source>
</evidence>
<dbReference type="Pfam" id="PF02622">
    <property type="entry name" value="DUF179"/>
    <property type="match status" value="1"/>
</dbReference>
<feature type="compositionally biased region" description="Pro residues" evidence="1">
    <location>
        <begin position="173"/>
        <end position="183"/>
    </location>
</feature>
<name>A0ABN9SX83_9DINO</name>
<dbReference type="EMBL" id="CAUYUJ010013892">
    <property type="protein sequence ID" value="CAK0836891.1"/>
    <property type="molecule type" value="Genomic_DNA"/>
</dbReference>
<feature type="region of interest" description="Disordered" evidence="1">
    <location>
        <begin position="163"/>
        <end position="208"/>
    </location>
</feature>
<dbReference type="PANTHER" id="PTHR31984:SF17">
    <property type="entry name" value="TRANSCRIPTIONAL REGULATOR"/>
    <property type="match status" value="1"/>
</dbReference>
<dbReference type="Gene3D" id="3.40.1740.10">
    <property type="entry name" value="VC0467-like"/>
    <property type="match status" value="1"/>
</dbReference>
<dbReference type="Proteomes" id="UP001189429">
    <property type="component" value="Unassembled WGS sequence"/>
</dbReference>
<protein>
    <submittedName>
        <fullName evidence="2">Uncharacterized protein</fullName>
    </submittedName>
</protein>
<reference evidence="2" key="1">
    <citation type="submission" date="2023-10" db="EMBL/GenBank/DDBJ databases">
        <authorList>
            <person name="Chen Y."/>
            <person name="Shah S."/>
            <person name="Dougan E. K."/>
            <person name="Thang M."/>
            <person name="Chan C."/>
        </authorList>
    </citation>
    <scope>NUCLEOTIDE SEQUENCE [LARGE SCALE GENOMIC DNA]</scope>
</reference>
<proteinExistence type="predicted"/>
<evidence type="ECO:0000256" key="1">
    <source>
        <dbReference type="SAM" id="MobiDB-lite"/>
    </source>
</evidence>
<accession>A0ABN9SX83</accession>
<sequence>MREERAVFRSLLRAARGYDRHPQHLATLLGWPSCVFDRGANRVVRQAVTQCPLAEDAVWEACGGSTEFSHPAGRAAAAVRRHRRRMGALGLAYLPGARVLLGRFEDAQRSADRVLAAAARQEKTVLPPLELEFISGPRAGQRLVLGERAADRVEGKLSLAEPADAAAAGRGPAPGPPGLPPLLGPAAPAPAAAPGAAAPPLRRVGADDPSPCSVGQLLIAHPLSLDQDRSWTSRQPSMDQAVMLITAADVGSGHVRGVALNSPARGSLRSVLAAWSCRSGEGGIVQIDEDDRRLMEALEPLLDAPLLSGGELVAGSLSDSITWLHTLGHAVPGAREVAPSVWVGGDVASIAGLVASGQAHRGRVRPVLGHTCWPLPQLELELRRGAWIRARMATAEVSQQLCMSTVAAEDPAAREGQRAHLWRTALRATGLAGLAEFPRGRHVDGVIRAIMHEHYRDMRYTRHERP</sequence>
<feature type="compositionally biased region" description="Low complexity" evidence="1">
    <location>
        <begin position="184"/>
        <end position="201"/>
    </location>
</feature>
<comment type="caution">
    <text evidence="2">The sequence shown here is derived from an EMBL/GenBank/DDBJ whole genome shotgun (WGS) entry which is preliminary data.</text>
</comment>
<dbReference type="InterPro" id="IPR003774">
    <property type="entry name" value="AlgH-like"/>
</dbReference>
<keyword evidence="3" id="KW-1185">Reference proteome</keyword>
<organism evidence="2 3">
    <name type="scientific">Prorocentrum cordatum</name>
    <dbReference type="NCBI Taxonomy" id="2364126"/>
    <lineage>
        <taxon>Eukaryota</taxon>
        <taxon>Sar</taxon>
        <taxon>Alveolata</taxon>
        <taxon>Dinophyceae</taxon>
        <taxon>Prorocentrales</taxon>
        <taxon>Prorocentraceae</taxon>
        <taxon>Prorocentrum</taxon>
    </lineage>
</organism>
<dbReference type="PANTHER" id="PTHR31984">
    <property type="entry name" value="TRANSPORTER, PUTATIVE (DUF179)-RELATED"/>
    <property type="match status" value="1"/>
</dbReference>
<evidence type="ECO:0000313" key="3">
    <source>
        <dbReference type="Proteomes" id="UP001189429"/>
    </source>
</evidence>